<dbReference type="Proteomes" id="UP001213623">
    <property type="component" value="Chromosome 3"/>
</dbReference>
<evidence type="ECO:0008006" key="3">
    <source>
        <dbReference type="Google" id="ProtNLM"/>
    </source>
</evidence>
<evidence type="ECO:0000313" key="1">
    <source>
        <dbReference type="EMBL" id="WFD26997.1"/>
    </source>
</evidence>
<sequence>MAGDSAGWSLCALPALQISEHATRIAATGVSAKGNADLIVGALLGAAPIVHASMDLGVTDDGQLNMPAFQERRDLLAQVWPEWSVCGMYALGESPTDLHTQRHSELCACLGNEVPLVLLDTHSSPIRWSVWLRNSATWTPGLIDVHPTSPEQVVLEEADVASYTDEFASATERDVHRQLQTLMTERRSVAALYDRLMVACAYLERVRQDPTAYDAETLRHWATAVAHRAPGEAGQKEAVSSNLHASTNALLASYLAAASKNLHTLHHVRARH</sequence>
<gene>
    <name evidence="1" type="ORF">MNAN1_001989</name>
</gene>
<proteinExistence type="predicted"/>
<dbReference type="Gene3D" id="3.40.140.10">
    <property type="entry name" value="Cytidine Deaminase, domain 2"/>
    <property type="match status" value="1"/>
</dbReference>
<dbReference type="EMBL" id="CP119894">
    <property type="protein sequence ID" value="WFD26997.1"/>
    <property type="molecule type" value="Genomic_DNA"/>
</dbReference>
<accession>A0AAF0EI82</accession>
<keyword evidence="2" id="KW-1185">Reference proteome</keyword>
<protein>
    <recommendedName>
        <fullName evidence="3">COP9 signalosome complex subunit 6</fullName>
    </recommendedName>
</protein>
<name>A0AAF0EI82_9BASI</name>
<evidence type="ECO:0000313" key="2">
    <source>
        <dbReference type="Proteomes" id="UP001213623"/>
    </source>
</evidence>
<reference evidence="1" key="1">
    <citation type="submission" date="2023-03" db="EMBL/GenBank/DDBJ databases">
        <title>Mating type loci evolution in Malassezia.</title>
        <authorList>
            <person name="Coelho M.A."/>
        </authorList>
    </citation>
    <scope>NUCLEOTIDE SEQUENCE</scope>
    <source>
        <strain evidence="1">CBS 9557</strain>
    </source>
</reference>
<organism evidence="1 2">
    <name type="scientific">Malassezia nana</name>
    <dbReference type="NCBI Taxonomy" id="180528"/>
    <lineage>
        <taxon>Eukaryota</taxon>
        <taxon>Fungi</taxon>
        <taxon>Dikarya</taxon>
        <taxon>Basidiomycota</taxon>
        <taxon>Ustilaginomycotina</taxon>
        <taxon>Malasseziomycetes</taxon>
        <taxon>Malasseziales</taxon>
        <taxon>Malasseziaceae</taxon>
        <taxon>Malassezia</taxon>
    </lineage>
</organism>
<dbReference type="AlphaFoldDB" id="A0AAF0EI82"/>